<evidence type="ECO:0000313" key="2">
    <source>
        <dbReference type="Proteomes" id="UP000007115"/>
    </source>
</evidence>
<evidence type="ECO:0008006" key="3">
    <source>
        <dbReference type="Google" id="ProtNLM"/>
    </source>
</evidence>
<dbReference type="Pfam" id="PF00378">
    <property type="entry name" value="ECH_1"/>
    <property type="match status" value="1"/>
</dbReference>
<dbReference type="SUPFAM" id="SSF52096">
    <property type="entry name" value="ClpP/crotonase"/>
    <property type="match status" value="1"/>
</dbReference>
<dbReference type="Gene3D" id="3.90.226.10">
    <property type="entry name" value="2-enoyl-CoA Hydratase, Chain A, domain 1"/>
    <property type="match status" value="1"/>
</dbReference>
<dbReference type="PANTHER" id="PTHR43459">
    <property type="entry name" value="ENOYL-COA HYDRATASE"/>
    <property type="match status" value="1"/>
</dbReference>
<proteinExistence type="predicted"/>
<dbReference type="STRING" id="413071.G9N9Y2"/>
<dbReference type="AlphaFoldDB" id="G9N9Y2"/>
<dbReference type="PANTHER" id="PTHR43459:SF1">
    <property type="entry name" value="EG:BACN32G11.4 PROTEIN"/>
    <property type="match status" value="1"/>
</dbReference>
<dbReference type="InParanoid" id="G9N9Y2"/>
<gene>
    <name evidence="1" type="ORF">TRIVIDRAFT_65502</name>
</gene>
<accession>G9N9Y2</accession>
<protein>
    <recommendedName>
        <fullName evidence="3">Enoyl-CoA hydratase/isomerase</fullName>
    </recommendedName>
</protein>
<sequence>MSPGIRRVSPLAQVLGAPEDYKKFSFNTTGNVTRVLIDHPPINLVDIDIISDFTTLLRNLEKNHASDAAPKVVIFSSADLDFFLAHLDFYMLSTDHPLHPPFSNREVTYAYNNVARLLGTVPTIFIGEVSGRAEGAGNELLVRMDMGFASTGALLGASEAAIGLTHAASGLQYLTRPIGLGRATKYLLAAKSADAKTAAEFGWVNQAFDTKEEMESYVDNLAARIGVFTRQGLEATKRGIRYGSGPGQRQSPRIWKLWTS</sequence>
<dbReference type="InterPro" id="IPR001753">
    <property type="entry name" value="Enoyl-CoA_hydra/iso"/>
</dbReference>
<comment type="caution">
    <text evidence="1">The sequence shown here is derived from an EMBL/GenBank/DDBJ whole genome shotgun (WGS) entry which is preliminary data.</text>
</comment>
<dbReference type="InterPro" id="IPR029045">
    <property type="entry name" value="ClpP/crotonase-like_dom_sf"/>
</dbReference>
<dbReference type="OrthoDB" id="410701at2759"/>
<dbReference type="VEuPathDB" id="FungiDB:TRIVIDRAFT_65502"/>
<evidence type="ECO:0000313" key="1">
    <source>
        <dbReference type="EMBL" id="EHK16750.1"/>
    </source>
</evidence>
<name>G9N9Y2_HYPVG</name>
<dbReference type="OMA" id="MNGHIDD"/>
<dbReference type="Proteomes" id="UP000007115">
    <property type="component" value="Unassembled WGS sequence"/>
</dbReference>
<dbReference type="HOGENOM" id="CLU_009834_7_1_1"/>
<dbReference type="RefSeq" id="XP_013950946.1">
    <property type="nucleotide sequence ID" value="XM_014095471.1"/>
</dbReference>
<dbReference type="CDD" id="cd06558">
    <property type="entry name" value="crotonase-like"/>
    <property type="match status" value="1"/>
</dbReference>
<dbReference type="eggNOG" id="KOG1680">
    <property type="taxonomic scope" value="Eukaryota"/>
</dbReference>
<dbReference type="EMBL" id="ABDF02000090">
    <property type="protein sequence ID" value="EHK16750.1"/>
    <property type="molecule type" value="Genomic_DNA"/>
</dbReference>
<dbReference type="GeneID" id="25796725"/>
<reference evidence="1 2" key="1">
    <citation type="journal article" date="2011" name="Genome Biol.">
        <title>Comparative genome sequence analysis underscores mycoparasitism as the ancestral life style of Trichoderma.</title>
        <authorList>
            <person name="Kubicek C.P."/>
            <person name="Herrera-Estrella A."/>
            <person name="Seidl-Seiboth V."/>
            <person name="Martinez D.A."/>
            <person name="Druzhinina I.S."/>
            <person name="Thon M."/>
            <person name="Zeilinger S."/>
            <person name="Casas-Flores S."/>
            <person name="Horwitz B.A."/>
            <person name="Mukherjee P.K."/>
            <person name="Mukherjee M."/>
            <person name="Kredics L."/>
            <person name="Alcaraz L.D."/>
            <person name="Aerts A."/>
            <person name="Antal Z."/>
            <person name="Atanasova L."/>
            <person name="Cervantes-Badillo M.G."/>
            <person name="Challacombe J."/>
            <person name="Chertkov O."/>
            <person name="McCluskey K."/>
            <person name="Coulpier F."/>
            <person name="Deshpande N."/>
            <person name="von Doehren H."/>
            <person name="Ebbole D.J."/>
            <person name="Esquivel-Naranjo E.U."/>
            <person name="Fekete E."/>
            <person name="Flipphi M."/>
            <person name="Glaser F."/>
            <person name="Gomez-Rodriguez E.Y."/>
            <person name="Gruber S."/>
            <person name="Han C."/>
            <person name="Henrissat B."/>
            <person name="Hermosa R."/>
            <person name="Hernandez-Onate M."/>
            <person name="Karaffa L."/>
            <person name="Kosti I."/>
            <person name="Le Crom S."/>
            <person name="Lindquist E."/>
            <person name="Lucas S."/>
            <person name="Luebeck M."/>
            <person name="Luebeck P.S."/>
            <person name="Margeot A."/>
            <person name="Metz B."/>
            <person name="Misra M."/>
            <person name="Nevalainen H."/>
            <person name="Omann M."/>
            <person name="Packer N."/>
            <person name="Perrone G."/>
            <person name="Uresti-Rivera E.E."/>
            <person name="Salamov A."/>
            <person name="Schmoll M."/>
            <person name="Seiboth B."/>
            <person name="Shapiro H."/>
            <person name="Sukno S."/>
            <person name="Tamayo-Ramos J.A."/>
            <person name="Tisch D."/>
            <person name="Wiest A."/>
            <person name="Wilkinson H.H."/>
            <person name="Zhang M."/>
            <person name="Coutinho P.M."/>
            <person name="Kenerley C.M."/>
            <person name="Monte E."/>
            <person name="Baker S.E."/>
            <person name="Grigoriev I.V."/>
        </authorList>
    </citation>
    <scope>NUCLEOTIDE SEQUENCE [LARGE SCALE GENOMIC DNA]</scope>
    <source>
        <strain evidence="2">Gv29-8 / FGSC 10586</strain>
    </source>
</reference>
<organism evidence="1 2">
    <name type="scientific">Hypocrea virens (strain Gv29-8 / FGSC 10586)</name>
    <name type="common">Gliocladium virens</name>
    <name type="synonym">Trichoderma virens</name>
    <dbReference type="NCBI Taxonomy" id="413071"/>
    <lineage>
        <taxon>Eukaryota</taxon>
        <taxon>Fungi</taxon>
        <taxon>Dikarya</taxon>
        <taxon>Ascomycota</taxon>
        <taxon>Pezizomycotina</taxon>
        <taxon>Sordariomycetes</taxon>
        <taxon>Hypocreomycetidae</taxon>
        <taxon>Hypocreales</taxon>
        <taxon>Hypocreaceae</taxon>
        <taxon>Trichoderma</taxon>
    </lineage>
</organism>
<keyword evidence="2" id="KW-1185">Reference proteome</keyword>